<protein>
    <submittedName>
        <fullName evidence="2">Uncharacterized protein</fullName>
    </submittedName>
</protein>
<keyword evidence="3" id="KW-1185">Reference proteome</keyword>
<gene>
    <name evidence="2" type="ORF">CDD82_7741</name>
</gene>
<evidence type="ECO:0000313" key="3">
    <source>
        <dbReference type="Proteomes" id="UP000224854"/>
    </source>
</evidence>
<accession>A0A2C5YR21</accession>
<feature type="compositionally biased region" description="Pro residues" evidence="1">
    <location>
        <begin position="29"/>
        <end position="39"/>
    </location>
</feature>
<organism evidence="2 3">
    <name type="scientific">Ophiocordyceps australis</name>
    <dbReference type="NCBI Taxonomy" id="1399860"/>
    <lineage>
        <taxon>Eukaryota</taxon>
        <taxon>Fungi</taxon>
        <taxon>Dikarya</taxon>
        <taxon>Ascomycota</taxon>
        <taxon>Pezizomycotina</taxon>
        <taxon>Sordariomycetes</taxon>
        <taxon>Hypocreomycetidae</taxon>
        <taxon>Hypocreales</taxon>
        <taxon>Ophiocordycipitaceae</taxon>
        <taxon>Ophiocordyceps</taxon>
    </lineage>
</organism>
<comment type="caution">
    <text evidence="2">The sequence shown here is derived from an EMBL/GenBank/DDBJ whole genome shotgun (WGS) entry which is preliminary data.</text>
</comment>
<feature type="region of interest" description="Disordered" evidence="1">
    <location>
        <begin position="1"/>
        <end position="139"/>
    </location>
</feature>
<feature type="compositionally biased region" description="Low complexity" evidence="1">
    <location>
        <begin position="40"/>
        <end position="71"/>
    </location>
</feature>
<feature type="compositionally biased region" description="Low complexity" evidence="1">
    <location>
        <begin position="117"/>
        <end position="131"/>
    </location>
</feature>
<evidence type="ECO:0000313" key="2">
    <source>
        <dbReference type="EMBL" id="PHH69474.1"/>
    </source>
</evidence>
<proteinExistence type="predicted"/>
<reference evidence="2 3" key="1">
    <citation type="submission" date="2017-06" db="EMBL/GenBank/DDBJ databases">
        <title>Ant-infecting Ophiocordyceps genomes reveal a high diversity of potential behavioral manipulation genes and a possible major role for enterotoxins.</title>
        <authorList>
            <person name="De Bekker C."/>
            <person name="Evans H.C."/>
            <person name="Brachmann A."/>
            <person name="Hughes D.P."/>
        </authorList>
    </citation>
    <scope>NUCLEOTIDE SEQUENCE [LARGE SCALE GENOMIC DNA]</scope>
    <source>
        <strain evidence="2 3">1348a</strain>
    </source>
</reference>
<dbReference type="EMBL" id="NJEU01000933">
    <property type="protein sequence ID" value="PHH69474.1"/>
    <property type="molecule type" value="Genomic_DNA"/>
</dbReference>
<dbReference type="AlphaFoldDB" id="A0A2C5YR21"/>
<dbReference type="Proteomes" id="UP000224854">
    <property type="component" value="Unassembled WGS sequence"/>
</dbReference>
<evidence type="ECO:0000256" key="1">
    <source>
        <dbReference type="SAM" id="MobiDB-lite"/>
    </source>
</evidence>
<sequence length="640" mass="70815">MPPTKPRRGASGSGNRSILTFFKRLPSSPTQPPLSPPSCPVLTPVRTLAPSSPTSSPLPSPSKSICLSSPTPIHSPSPAKKTSLFQQRSEIAASDDDGDDDCSSQGSLEDLSTLLGRARPASSPPNTSSNPGLPATPRAKRTAVEFHASPLTIMTKPREYKHKHKFDLKALAKDARRDDATRVSSKRVKAATGKSQQNAITDNCLSGDIFADIVKQKSGNGAYKVLRAVKRSEHQDQLRYCFFEPEYNTPSSLPAPQEADGHVWSLITDGSVDEREQNMSSGVPQTILHKQGNLPDTLFRWILDDLCVQRSSPLRQGYCSMIGECSDQILRILTPEYLHHLFHRLGAHGDVGAQDSKLELCKMAQEPYLERDWSCLLSLLQLLGSIANRLSVSAAKYAAQTMLRMALDKFLISTVEVVAVFQASIQRVADAISYASWDAFCYETCLQMSSAVETKTLQVDALLCLPVRSPRLHDLRRRFAIAFLFKDAALASRIPEKTVTIGSISRLLDSSEFVINPQTNFTELKSSIQLLDMALDDGYSESFESQSDEVQFNETIDELAAKLGNIWRNINDSGMKLARTEAKSVVECVQQRLVNSVRTRRKPKKSIFDVPGQDEDPLMKQKQQENINMFLQKQSKPAHD</sequence>
<name>A0A2C5YR21_9HYPO</name>
<dbReference type="OrthoDB" id="5350396at2759"/>
<feature type="compositionally biased region" description="Acidic residues" evidence="1">
    <location>
        <begin position="93"/>
        <end position="102"/>
    </location>
</feature>